<dbReference type="AlphaFoldDB" id="A0A5N7MNW0"/>
<dbReference type="Proteomes" id="UP000403266">
    <property type="component" value="Unassembled WGS sequence"/>
</dbReference>
<gene>
    <name evidence="2" type="ORF">FS320_25115</name>
</gene>
<protein>
    <submittedName>
        <fullName evidence="2">Uncharacterized protein</fullName>
    </submittedName>
</protein>
<proteinExistence type="predicted"/>
<name>A0A5N7MNW0_9HYPH</name>
<evidence type="ECO:0000313" key="2">
    <source>
        <dbReference type="EMBL" id="MPR28340.1"/>
    </source>
</evidence>
<reference evidence="2 3" key="1">
    <citation type="journal article" date="2019" name="Syst. Appl. Microbiol.">
        <title>Microvirga tunisiensis sp. nov., a root nodule symbiotic bacterium isolated from Lupinus micranthus and L. luteus grown in Northern Tunisia.</title>
        <authorList>
            <person name="Msaddak A."/>
            <person name="Rejili M."/>
            <person name="Duran D."/>
            <person name="Mars M."/>
            <person name="Palacios J.M."/>
            <person name="Ruiz-Argueso T."/>
            <person name="Rey L."/>
            <person name="Imperial J."/>
        </authorList>
    </citation>
    <scope>NUCLEOTIDE SEQUENCE [LARGE SCALE GENOMIC DNA]</scope>
    <source>
        <strain evidence="2 3">Lmie10</strain>
    </source>
</reference>
<evidence type="ECO:0000256" key="1">
    <source>
        <dbReference type="SAM" id="MobiDB-lite"/>
    </source>
</evidence>
<keyword evidence="3" id="KW-1185">Reference proteome</keyword>
<comment type="caution">
    <text evidence="2">The sequence shown here is derived from an EMBL/GenBank/DDBJ whole genome shotgun (WGS) entry which is preliminary data.</text>
</comment>
<feature type="region of interest" description="Disordered" evidence="1">
    <location>
        <begin position="1"/>
        <end position="33"/>
    </location>
</feature>
<sequence length="177" mass="19686">MKRTPKPFAVEVKRSRVPGRDSNPSKRLFGAMQAEVDKLLHPEKPETPVEVSEPTKPVQRVLPSLAEAARMPEQPVKRVRQKRSRPVEAEPAPAVTIDDASIDEVLEVVESEIAVDELADPSDLPEFEPEALKATIDPASGLLVPPTRSSKARRDLEAIASLPRGERWKRRLNPAIW</sequence>
<feature type="region of interest" description="Disordered" evidence="1">
    <location>
        <begin position="64"/>
        <end position="96"/>
    </location>
</feature>
<dbReference type="EMBL" id="VOSK01000139">
    <property type="protein sequence ID" value="MPR28340.1"/>
    <property type="molecule type" value="Genomic_DNA"/>
</dbReference>
<evidence type="ECO:0000313" key="3">
    <source>
        <dbReference type="Proteomes" id="UP000403266"/>
    </source>
</evidence>
<organism evidence="2 3">
    <name type="scientific">Microvirga tunisiensis</name>
    <dbReference type="NCBI Taxonomy" id="2108360"/>
    <lineage>
        <taxon>Bacteria</taxon>
        <taxon>Pseudomonadati</taxon>
        <taxon>Pseudomonadota</taxon>
        <taxon>Alphaproteobacteria</taxon>
        <taxon>Hyphomicrobiales</taxon>
        <taxon>Methylobacteriaceae</taxon>
        <taxon>Microvirga</taxon>
    </lineage>
</organism>
<dbReference type="RefSeq" id="WP_152714635.1">
    <property type="nucleotide sequence ID" value="NZ_VOSJ01000139.1"/>
</dbReference>
<accession>A0A5N7MNW0</accession>